<accession>G9WJN7</accession>
<keyword evidence="3" id="KW-1185">Reference proteome</keyword>
<reference evidence="2 3" key="1">
    <citation type="journal article" date="2012" name="PLoS ONE">
        <title>Functional divergence in the genus oenococcus as predicted by genome sequencing of the newly-described species, Oenococcus kitaharae.</title>
        <authorList>
            <person name="Borneman A.R."/>
            <person name="McCarthy J.M."/>
            <person name="Chambers P.J."/>
            <person name="Bartowsky E.J."/>
        </authorList>
    </citation>
    <scope>NUCLEOTIDE SEQUENCE [LARGE SCALE GENOMIC DNA]</scope>
    <source>
        <strain evidence="3">DSM17330</strain>
    </source>
</reference>
<gene>
    <name evidence="2" type="ORF">OKIT_1137</name>
</gene>
<evidence type="ECO:0000313" key="2">
    <source>
        <dbReference type="EMBL" id="EHN59236.1"/>
    </source>
</evidence>
<dbReference type="Proteomes" id="UP000004959">
    <property type="component" value="Chromosome"/>
</dbReference>
<protein>
    <submittedName>
        <fullName evidence="2">Uncharacterized protein</fullName>
    </submittedName>
</protein>
<dbReference type="AlphaFoldDB" id="G9WJN7"/>
<sequence>MAKVTDGDFKDLDDDFDDFGSEADDLGDRISEKIDRKFKNWAKDHPQQIVVENGHHRHGHHGYVINNGADFYSLGLMLSAGITWFVSHHDVWTTIWHGLLSWLYFGYWLAQNLH</sequence>
<dbReference type="EMBL" id="AFVZ01000001">
    <property type="protein sequence ID" value="EHN59236.1"/>
    <property type="molecule type" value="Genomic_DNA"/>
</dbReference>
<keyword evidence="1" id="KW-0472">Membrane</keyword>
<name>G9WJN7_9LACO</name>
<dbReference type="RefSeq" id="WP_007746039.1">
    <property type="nucleotide sequence ID" value="NZ_CM001398.1"/>
</dbReference>
<evidence type="ECO:0000313" key="3">
    <source>
        <dbReference type="Proteomes" id="UP000004959"/>
    </source>
</evidence>
<dbReference type="HOGENOM" id="CLU_2155776_0_0_9"/>
<dbReference type="OrthoDB" id="2141035at2"/>
<comment type="caution">
    <text evidence="2">The sequence shown here is derived from an EMBL/GenBank/DDBJ whole genome shotgun (WGS) entry which is preliminary data.</text>
</comment>
<organism evidence="2 3">
    <name type="scientific">Oenococcus kitaharae DSM 17330</name>
    <dbReference type="NCBI Taxonomy" id="1045004"/>
    <lineage>
        <taxon>Bacteria</taxon>
        <taxon>Bacillati</taxon>
        <taxon>Bacillota</taxon>
        <taxon>Bacilli</taxon>
        <taxon>Lactobacillales</taxon>
        <taxon>Lactobacillaceae</taxon>
        <taxon>Oenococcus</taxon>
    </lineage>
</organism>
<keyword evidence="1" id="KW-0812">Transmembrane</keyword>
<feature type="transmembrane region" description="Helical" evidence="1">
    <location>
        <begin position="91"/>
        <end position="110"/>
    </location>
</feature>
<proteinExistence type="predicted"/>
<dbReference type="PATRIC" id="fig|1045004.4.peg.1134"/>
<evidence type="ECO:0000256" key="1">
    <source>
        <dbReference type="SAM" id="Phobius"/>
    </source>
</evidence>
<feature type="transmembrane region" description="Helical" evidence="1">
    <location>
        <begin position="63"/>
        <end position="85"/>
    </location>
</feature>
<keyword evidence="1" id="KW-1133">Transmembrane helix</keyword>